<dbReference type="GO" id="GO:0009055">
    <property type="term" value="F:electron transfer activity"/>
    <property type="evidence" value="ECO:0007669"/>
    <property type="project" value="InterPro"/>
</dbReference>
<evidence type="ECO:0000256" key="3">
    <source>
        <dbReference type="ARBA" id="ARBA00023004"/>
    </source>
</evidence>
<proteinExistence type="predicted"/>
<dbReference type="GO" id="GO:0020037">
    <property type="term" value="F:heme binding"/>
    <property type="evidence" value="ECO:0007669"/>
    <property type="project" value="InterPro"/>
</dbReference>
<dbReference type="InterPro" id="IPR047758">
    <property type="entry name" value="CytoC_perox"/>
</dbReference>
<name>A0A7H0LQM9_9SPHN</name>
<reference evidence="6 7" key="1">
    <citation type="submission" date="2020-09" db="EMBL/GenBank/DDBJ databases">
        <title>Sphingomonas sp., a new species isolated from pork steak.</title>
        <authorList>
            <person name="Heidler von Heilborn D."/>
        </authorList>
    </citation>
    <scope>NUCLEOTIDE SEQUENCE [LARGE SCALE GENOMIC DNA]</scope>
    <source>
        <strain evidence="7">S8-3T</strain>
    </source>
</reference>
<sequence>MGQDTPVAAATPAVIFLDQGGAWTDATRSDFYSRDQGSQMIPYAWLAALKTTDGQPFLGDQLARYGYLPNPGADLPVGFTKAGPAGQEMAGMTCAACHTRQISVGTQQYRVDGGPALVDFQALLSDMLDAVDRVRATNATFAAFAAEILGANAPKKKVTQLRQDVDLWFLRENALRTGAYPTPLWGVGRLDAVSMIFDRLAGLDLGKPPSYLIPGNIKLADAPVRYPFLWNAPKQDYTQWPGFAANGSDIYGLARNTGEVVGVFGKFRPRKSFFHLFGVDFLNKGTPNATSVQFDGLLKLEDLVKQIGAPKWPFAIDQALAARGQAIFNLPDSQGGCVSCHGVTPGVKRIPGQSTWATPLLDVGTDTRQYDILARESDPGVLKGAHIPFLTKPIPNPATTFSLLGVAVGGAILQSGSWVPAIWRDRGAKASLALSPEVQAPTPSNDVKQALDDSFNEAAAAPADGKHRYESRVLFGIWATAPYLHNGSVATLADLLKPASQRAASFKVGAAYDIQAVGLAAVQPGLNSDRVTTGCDNLNSGNSRCGHEFGTTLSDADRRALLEYLKML</sequence>
<keyword evidence="2 4" id="KW-0479">Metal-binding</keyword>
<evidence type="ECO:0000313" key="6">
    <source>
        <dbReference type="EMBL" id="QNQ11982.1"/>
    </source>
</evidence>
<dbReference type="Pfam" id="PF21419">
    <property type="entry name" value="RoxA-like_Cyt-c"/>
    <property type="match status" value="1"/>
</dbReference>
<dbReference type="Gene3D" id="1.10.760.10">
    <property type="entry name" value="Cytochrome c-like domain"/>
    <property type="match status" value="1"/>
</dbReference>
<dbReference type="GO" id="GO:0046872">
    <property type="term" value="F:metal ion binding"/>
    <property type="evidence" value="ECO:0007669"/>
    <property type="project" value="UniProtKB-KW"/>
</dbReference>
<dbReference type="SUPFAM" id="SSF46626">
    <property type="entry name" value="Cytochrome c"/>
    <property type="match status" value="1"/>
</dbReference>
<keyword evidence="7" id="KW-1185">Reference proteome</keyword>
<evidence type="ECO:0000313" key="7">
    <source>
        <dbReference type="Proteomes" id="UP000516148"/>
    </source>
</evidence>
<organism evidence="6 7">
    <name type="scientific">Sphingomonas alpina</name>
    <dbReference type="NCBI Taxonomy" id="653931"/>
    <lineage>
        <taxon>Bacteria</taxon>
        <taxon>Pseudomonadati</taxon>
        <taxon>Pseudomonadota</taxon>
        <taxon>Alphaproteobacteria</taxon>
        <taxon>Sphingomonadales</taxon>
        <taxon>Sphingomonadaceae</taxon>
        <taxon>Sphingomonas</taxon>
    </lineage>
</organism>
<dbReference type="PANTHER" id="PTHR30600">
    <property type="entry name" value="CYTOCHROME C PEROXIDASE-RELATED"/>
    <property type="match status" value="1"/>
</dbReference>
<accession>A0A7H0LQM9</accession>
<dbReference type="GO" id="GO:0004130">
    <property type="term" value="F:cytochrome-c peroxidase activity"/>
    <property type="evidence" value="ECO:0007669"/>
    <property type="project" value="TreeGrafter"/>
</dbReference>
<dbReference type="Proteomes" id="UP000516148">
    <property type="component" value="Chromosome"/>
</dbReference>
<dbReference type="KEGG" id="spap:H3Z74_11735"/>
<dbReference type="InterPro" id="IPR009056">
    <property type="entry name" value="Cyt_c-like_dom"/>
</dbReference>
<feature type="domain" description="Cytochrome c" evidence="5">
    <location>
        <begin position="319"/>
        <end position="568"/>
    </location>
</feature>
<evidence type="ECO:0000256" key="1">
    <source>
        <dbReference type="ARBA" id="ARBA00022617"/>
    </source>
</evidence>
<dbReference type="AlphaFoldDB" id="A0A7H0LQM9"/>
<dbReference type="InterPro" id="IPR051395">
    <property type="entry name" value="Cytochrome_c_Peroxidase/MauG"/>
</dbReference>
<protein>
    <recommendedName>
        <fullName evidence="5">Cytochrome c domain-containing protein</fullName>
    </recommendedName>
</protein>
<dbReference type="EMBL" id="CP061038">
    <property type="protein sequence ID" value="QNQ11982.1"/>
    <property type="molecule type" value="Genomic_DNA"/>
</dbReference>
<dbReference type="PROSITE" id="PS51007">
    <property type="entry name" value="CYTC"/>
    <property type="match status" value="1"/>
</dbReference>
<keyword evidence="1 4" id="KW-0349">Heme</keyword>
<evidence type="ECO:0000256" key="4">
    <source>
        <dbReference type="PROSITE-ProRule" id="PRU00433"/>
    </source>
</evidence>
<dbReference type="PANTHER" id="PTHR30600:SF9">
    <property type="entry name" value="BLR7738 PROTEIN"/>
    <property type="match status" value="1"/>
</dbReference>
<dbReference type="InterPro" id="IPR036909">
    <property type="entry name" value="Cyt_c-like_dom_sf"/>
</dbReference>
<dbReference type="NCBIfam" id="NF040606">
    <property type="entry name" value="CytoC_perox"/>
    <property type="match status" value="1"/>
</dbReference>
<keyword evidence="3 4" id="KW-0408">Iron</keyword>
<evidence type="ECO:0000259" key="5">
    <source>
        <dbReference type="PROSITE" id="PS51007"/>
    </source>
</evidence>
<evidence type="ECO:0000256" key="2">
    <source>
        <dbReference type="ARBA" id="ARBA00022723"/>
    </source>
</evidence>
<gene>
    <name evidence="6" type="ORF">H3Z74_11735</name>
</gene>